<dbReference type="SUPFAM" id="SSF81383">
    <property type="entry name" value="F-box domain"/>
    <property type="match status" value="1"/>
</dbReference>
<evidence type="ECO:0000313" key="3">
    <source>
        <dbReference type="EMBL" id="OQE18745.1"/>
    </source>
</evidence>
<name>A0A1V6SXI2_9EURO</name>
<comment type="caution">
    <text evidence="3">The sequence shown here is derived from an EMBL/GenBank/DDBJ whole genome shotgun (WGS) entry which is preliminary data.</text>
</comment>
<keyword evidence="4" id="KW-1185">Reference proteome</keyword>
<dbReference type="PROSITE" id="PS50181">
    <property type="entry name" value="FBOX"/>
    <property type="match status" value="1"/>
</dbReference>
<reference evidence="4" key="1">
    <citation type="journal article" date="2017" name="Nat. Microbiol.">
        <title>Global analysis of biosynthetic gene clusters reveals vast potential of secondary metabolite production in Penicillium species.</title>
        <authorList>
            <person name="Nielsen J.C."/>
            <person name="Grijseels S."/>
            <person name="Prigent S."/>
            <person name="Ji B."/>
            <person name="Dainat J."/>
            <person name="Nielsen K.F."/>
            <person name="Frisvad J.C."/>
            <person name="Workman M."/>
            <person name="Nielsen J."/>
        </authorList>
    </citation>
    <scope>NUCLEOTIDE SEQUENCE [LARGE SCALE GENOMIC DNA]</scope>
    <source>
        <strain evidence="4">IBT 24891</strain>
    </source>
</reference>
<sequence>MSSNDYYCALCGSTFSNYHIAEKPHSAGLRQAFRSSQAKKQALNPARDEGEGSVQESPTREVEDDVPVENDEMYTYDPSIISREDAKWVYDLQCLGINTATEVPMKGFVSNISHQSTYGMIEVHDHDDEDIFASDYFSAYHDTTNSGKKVYPFHPNCWDLFKIAFEYYSTGEKPVSAVYWFPSLEAASNLDKALLFDVMSRHGNNQLRRLSGIDYGEPDPPNQARWVARPGEELFLADPTRAREPNKAMIAEKWSSMPSINCRPSTYPPQEIQKIDPFSRLPYELLSMILSELEASSLIGLFSASPHVHRVVSDIPLFWLEAMRSSMPWFFEMQEFLDTFSKDRTIKSGADLDLNRLRLLCLWANHITTPRVGMTGTFMGIANRRRIWGICRQLIDKYTSIISVRRL</sequence>
<dbReference type="AlphaFoldDB" id="A0A1V6SXI2"/>
<protein>
    <recommendedName>
        <fullName evidence="2">F-box domain-containing protein</fullName>
    </recommendedName>
</protein>
<dbReference type="STRING" id="303698.A0A1V6SXI2"/>
<dbReference type="InterPro" id="IPR001810">
    <property type="entry name" value="F-box_dom"/>
</dbReference>
<evidence type="ECO:0000256" key="1">
    <source>
        <dbReference type="SAM" id="MobiDB-lite"/>
    </source>
</evidence>
<accession>A0A1V6SXI2</accession>
<evidence type="ECO:0000313" key="4">
    <source>
        <dbReference type="Proteomes" id="UP000191285"/>
    </source>
</evidence>
<organism evidence="3 4">
    <name type="scientific">Penicillium steckii</name>
    <dbReference type="NCBI Taxonomy" id="303698"/>
    <lineage>
        <taxon>Eukaryota</taxon>
        <taxon>Fungi</taxon>
        <taxon>Dikarya</taxon>
        <taxon>Ascomycota</taxon>
        <taxon>Pezizomycotina</taxon>
        <taxon>Eurotiomycetes</taxon>
        <taxon>Eurotiomycetidae</taxon>
        <taxon>Eurotiales</taxon>
        <taxon>Aspergillaceae</taxon>
        <taxon>Penicillium</taxon>
    </lineage>
</organism>
<proteinExistence type="predicted"/>
<dbReference type="OrthoDB" id="9984533at2759"/>
<feature type="region of interest" description="Disordered" evidence="1">
    <location>
        <begin position="37"/>
        <end position="65"/>
    </location>
</feature>
<gene>
    <name evidence="3" type="ORF">PENSTE_c017G05391</name>
</gene>
<dbReference type="EMBL" id="MLKD01000017">
    <property type="protein sequence ID" value="OQE18745.1"/>
    <property type="molecule type" value="Genomic_DNA"/>
</dbReference>
<feature type="domain" description="F-box" evidence="2">
    <location>
        <begin position="275"/>
        <end position="322"/>
    </location>
</feature>
<dbReference type="Proteomes" id="UP000191285">
    <property type="component" value="Unassembled WGS sequence"/>
</dbReference>
<dbReference type="InterPro" id="IPR036047">
    <property type="entry name" value="F-box-like_dom_sf"/>
</dbReference>
<evidence type="ECO:0000259" key="2">
    <source>
        <dbReference type="PROSITE" id="PS50181"/>
    </source>
</evidence>